<reference evidence="4 5" key="1">
    <citation type="submission" date="2020-03" db="EMBL/GenBank/DDBJ databases">
        <title>Complete genome of Arcanobacterium buesumensis sp. nov. strain 2701.</title>
        <authorList>
            <person name="Borowiak M."/>
            <person name="Alssahen M."/>
            <person name="Laemmler C."/>
            <person name="Malorny B."/>
            <person name="Hassan A."/>
            <person name="Prenger-Berninghoff E."/>
            <person name="Ploetz M."/>
            <person name="Abdulmawjood A."/>
        </authorList>
    </citation>
    <scope>NUCLEOTIDE SEQUENCE [LARGE SCALE GENOMIC DNA]</scope>
    <source>
        <strain evidence="4 5">2701</strain>
    </source>
</reference>
<accession>A0A6H2ENE7</accession>
<dbReference type="SUPFAM" id="SSF69593">
    <property type="entry name" value="Glycerol-3-phosphate (1)-acyltransferase"/>
    <property type="match status" value="1"/>
</dbReference>
<dbReference type="SMART" id="SM00563">
    <property type="entry name" value="PlsC"/>
    <property type="match status" value="1"/>
</dbReference>
<evidence type="ECO:0000313" key="4">
    <source>
        <dbReference type="EMBL" id="QJC22589.1"/>
    </source>
</evidence>
<evidence type="ECO:0000259" key="3">
    <source>
        <dbReference type="SMART" id="SM00563"/>
    </source>
</evidence>
<dbReference type="PANTHER" id="PTHR10434:SF9">
    <property type="entry name" value="PHOSPHOLIPID_GLYCEROL ACYLTRANSFERASE DOMAIN-CONTAINING PROTEIN"/>
    <property type="match status" value="1"/>
</dbReference>
<dbReference type="KEGG" id="arca:HC352_08810"/>
<gene>
    <name evidence="4" type="ORF">HC352_08810</name>
</gene>
<keyword evidence="5" id="KW-1185">Reference proteome</keyword>
<dbReference type="GO" id="GO:0006654">
    <property type="term" value="P:phosphatidic acid biosynthetic process"/>
    <property type="evidence" value="ECO:0007669"/>
    <property type="project" value="TreeGrafter"/>
</dbReference>
<dbReference type="InterPro" id="IPR002123">
    <property type="entry name" value="Plipid/glycerol_acylTrfase"/>
</dbReference>
<feature type="domain" description="Phospholipid/glycerol acyltransferase" evidence="3">
    <location>
        <begin position="29"/>
        <end position="141"/>
    </location>
</feature>
<name>A0A6H2ENE7_9ACTO</name>
<dbReference type="EMBL" id="CP050804">
    <property type="protein sequence ID" value="QJC22589.1"/>
    <property type="molecule type" value="Genomic_DNA"/>
</dbReference>
<dbReference type="PANTHER" id="PTHR10434">
    <property type="entry name" value="1-ACYL-SN-GLYCEROL-3-PHOSPHATE ACYLTRANSFERASE"/>
    <property type="match status" value="1"/>
</dbReference>
<keyword evidence="1 4" id="KW-0808">Transferase</keyword>
<dbReference type="GO" id="GO:0003841">
    <property type="term" value="F:1-acylglycerol-3-phosphate O-acyltransferase activity"/>
    <property type="evidence" value="ECO:0007669"/>
    <property type="project" value="TreeGrafter"/>
</dbReference>
<protein>
    <submittedName>
        <fullName evidence="4">Acyltransferase</fullName>
    </submittedName>
</protein>
<keyword evidence="2 4" id="KW-0012">Acyltransferase</keyword>
<dbReference type="RefSeq" id="WP_168918511.1">
    <property type="nucleotide sequence ID" value="NZ_CP050804.1"/>
</dbReference>
<evidence type="ECO:0000256" key="2">
    <source>
        <dbReference type="ARBA" id="ARBA00023315"/>
    </source>
</evidence>
<evidence type="ECO:0000256" key="1">
    <source>
        <dbReference type="ARBA" id="ARBA00022679"/>
    </source>
</evidence>
<dbReference type="AlphaFoldDB" id="A0A6H2ENE7"/>
<proteinExistence type="predicted"/>
<dbReference type="Pfam" id="PF01553">
    <property type="entry name" value="Acyltransferase"/>
    <property type="match status" value="1"/>
</dbReference>
<organism evidence="4 5">
    <name type="scientific">Arcanobacterium buesumense</name>
    <dbReference type="NCBI Taxonomy" id="2722751"/>
    <lineage>
        <taxon>Bacteria</taxon>
        <taxon>Bacillati</taxon>
        <taxon>Actinomycetota</taxon>
        <taxon>Actinomycetes</taxon>
        <taxon>Actinomycetales</taxon>
        <taxon>Actinomycetaceae</taxon>
        <taxon>Arcanobacterium</taxon>
    </lineage>
</organism>
<dbReference type="Proteomes" id="UP000502298">
    <property type="component" value="Chromosome"/>
</dbReference>
<evidence type="ECO:0000313" key="5">
    <source>
        <dbReference type="Proteomes" id="UP000502298"/>
    </source>
</evidence>
<sequence>MSVKRFISRTFQRFSRWTLVTEPLPEKAVVIGAPHTSNWDAMYMLVAFWDTGRDLRFLVKDSIIHGPLGPLARAVGGVGVDRGAAHGLVHSIAQQSRETDDFTLCIAPKGTRSHRDTWRSGFYHIALEAGIPVVFGFIDSTTKTYGWCGSIMLTGDVAADMAKIREFYADKKGIRPQLTSVPRLRAENE</sequence>